<keyword evidence="2" id="KW-0597">Phosphoprotein</keyword>
<evidence type="ECO:0000313" key="6">
    <source>
        <dbReference type="WBParaSite" id="SRAE_X000004400.1"/>
    </source>
</evidence>
<dbReference type="PANTHER" id="PTHR45775:SF6">
    <property type="entry name" value="RAD, GEM_KIR FAMILY MEMBER 2, ISOFORM C"/>
    <property type="match status" value="1"/>
</dbReference>
<comment type="similarity">
    <text evidence="1">Belongs to the small GTPase superfamily. RGK family.</text>
</comment>
<sequence length="390" mass="44603">MESNIKESRRASLPAISRTPKSSNRLIIPQTSFNAQTLIEEIAEFDLDPPYISQQTSSSAETSPNILSPGKKPLSAKLYRKHLNIGRMHNYSDDFDNFCDSSTSQKKIDGKMCGNQNISTKMKIEKQKGLNLKNFIISKKGKIIENKTPIDNDKNRRATCPEIWLSSDSDSHDINKTILRIYGLKNVGKHTLTNKLACYAYPHKYPPAEEPKCLNHKKEYFSRKLQFLLNTKLHELEIIQGSALESEPFQNILNLYMVVYSIDNKESFNAATQTISRLVENNRKNNLIQIILVGNKIDLQRKRKISKLEGKTIARIYNCSFIETSLLLGVNIDILWKKILRNIQRCQGNEESFISRLINNGRRFTKSCEEIVAKLTFQNDSPTNSRSSQV</sequence>
<reference evidence="6" key="2">
    <citation type="submission" date="2020-12" db="UniProtKB">
        <authorList>
            <consortium name="WormBaseParasite"/>
        </authorList>
    </citation>
    <scope>IDENTIFICATION</scope>
</reference>
<keyword evidence="4" id="KW-0378">Hydrolase</keyword>
<feature type="region of interest" description="Disordered" evidence="3">
    <location>
        <begin position="51"/>
        <end position="71"/>
    </location>
</feature>
<dbReference type="EMBL" id="LN609530">
    <property type="protein sequence ID" value="CEF70713.1"/>
    <property type="molecule type" value="Genomic_DNA"/>
</dbReference>
<dbReference type="PROSITE" id="PS51419">
    <property type="entry name" value="RAB"/>
    <property type="match status" value="1"/>
</dbReference>
<dbReference type="GeneID" id="36383091"/>
<name>A0A090N0H8_STRRB</name>
<dbReference type="InterPro" id="IPR001806">
    <property type="entry name" value="Small_GTPase"/>
</dbReference>
<dbReference type="SMART" id="SM00173">
    <property type="entry name" value="RAS"/>
    <property type="match status" value="1"/>
</dbReference>
<dbReference type="GO" id="GO:0005886">
    <property type="term" value="C:plasma membrane"/>
    <property type="evidence" value="ECO:0007669"/>
    <property type="project" value="TreeGrafter"/>
</dbReference>
<protein>
    <submittedName>
        <fullName evidence="4">Small GTPase superfamily and Small GTPase superfamily, Rab type and Small GTPase superfamily, Ras type and P-loop containing nucleoside triphosphate hydrolase domain-containing protein</fullName>
    </submittedName>
</protein>
<dbReference type="SUPFAM" id="SSF52540">
    <property type="entry name" value="P-loop containing nucleoside triphosphate hydrolases"/>
    <property type="match status" value="1"/>
</dbReference>
<dbReference type="SMART" id="SM00175">
    <property type="entry name" value="RAB"/>
    <property type="match status" value="1"/>
</dbReference>
<feature type="compositionally biased region" description="Polar residues" evidence="3">
    <location>
        <begin position="52"/>
        <end position="66"/>
    </location>
</feature>
<reference evidence="4 5" key="1">
    <citation type="submission" date="2014-09" db="EMBL/GenBank/DDBJ databases">
        <authorList>
            <person name="Martin A.A."/>
        </authorList>
    </citation>
    <scope>NUCLEOTIDE SEQUENCE</scope>
    <source>
        <strain evidence="5">ED321</strain>
        <strain evidence="4">ED321 Heterogonic</strain>
    </source>
</reference>
<dbReference type="Proteomes" id="UP000035682">
    <property type="component" value="Unplaced"/>
</dbReference>
<dbReference type="STRING" id="34506.A0A090N0H8"/>
<dbReference type="Gene3D" id="3.40.50.300">
    <property type="entry name" value="P-loop containing nucleotide triphosphate hydrolases"/>
    <property type="match status" value="1"/>
</dbReference>
<dbReference type="GO" id="GO:0003924">
    <property type="term" value="F:GTPase activity"/>
    <property type="evidence" value="ECO:0007669"/>
    <property type="project" value="InterPro"/>
</dbReference>
<dbReference type="InterPro" id="IPR027417">
    <property type="entry name" value="P-loop_NTPase"/>
</dbReference>
<evidence type="ECO:0000256" key="3">
    <source>
        <dbReference type="SAM" id="MobiDB-lite"/>
    </source>
</evidence>
<dbReference type="CTD" id="36383091"/>
<dbReference type="WBParaSite" id="SRAE_X000004400.1">
    <property type="protein sequence ID" value="SRAE_X000004400.1"/>
    <property type="gene ID" value="WBGene00265598"/>
</dbReference>
<organism evidence="4">
    <name type="scientific">Strongyloides ratti</name>
    <name type="common">Parasitic roundworm</name>
    <dbReference type="NCBI Taxonomy" id="34506"/>
    <lineage>
        <taxon>Eukaryota</taxon>
        <taxon>Metazoa</taxon>
        <taxon>Ecdysozoa</taxon>
        <taxon>Nematoda</taxon>
        <taxon>Chromadorea</taxon>
        <taxon>Rhabditida</taxon>
        <taxon>Tylenchina</taxon>
        <taxon>Panagrolaimomorpha</taxon>
        <taxon>Strongyloidoidea</taxon>
        <taxon>Strongyloididae</taxon>
        <taxon>Strongyloides</taxon>
    </lineage>
</organism>
<dbReference type="GO" id="GO:0005525">
    <property type="term" value="F:GTP binding"/>
    <property type="evidence" value="ECO:0007669"/>
    <property type="project" value="InterPro"/>
</dbReference>
<evidence type="ECO:0000313" key="4">
    <source>
        <dbReference type="EMBL" id="CEF70713.1"/>
    </source>
</evidence>
<dbReference type="GO" id="GO:0005246">
    <property type="term" value="F:calcium channel regulator activity"/>
    <property type="evidence" value="ECO:0007669"/>
    <property type="project" value="TreeGrafter"/>
</dbReference>
<dbReference type="PANTHER" id="PTHR45775">
    <property type="entry name" value="RAD, GEM/KIR FAMILY MEMBER 2, ISOFORM C"/>
    <property type="match status" value="1"/>
</dbReference>
<dbReference type="OrthoDB" id="5239715at2759"/>
<dbReference type="RefSeq" id="XP_024509909.1">
    <property type="nucleotide sequence ID" value="XM_024644339.1"/>
</dbReference>
<accession>A0A090N0H8</accession>
<gene>
    <name evidence="4 6 7" type="ORF">SRAE_X000004400</name>
</gene>
<dbReference type="WormBase" id="SRAE_X000004400">
    <property type="protein sequence ID" value="SRP08544"/>
    <property type="gene ID" value="WBGene00265598"/>
</dbReference>
<dbReference type="PROSITE" id="PS51421">
    <property type="entry name" value="RAS"/>
    <property type="match status" value="1"/>
</dbReference>
<evidence type="ECO:0000313" key="5">
    <source>
        <dbReference type="Proteomes" id="UP000035682"/>
    </source>
</evidence>
<evidence type="ECO:0000256" key="2">
    <source>
        <dbReference type="ARBA" id="ARBA00022553"/>
    </source>
</evidence>
<evidence type="ECO:0000313" key="7">
    <source>
        <dbReference type="WormBase" id="SRAE_X000004400"/>
    </source>
</evidence>
<evidence type="ECO:0000256" key="1">
    <source>
        <dbReference type="ARBA" id="ARBA00008846"/>
    </source>
</evidence>
<dbReference type="Pfam" id="PF00071">
    <property type="entry name" value="Ras"/>
    <property type="match status" value="1"/>
</dbReference>
<keyword evidence="5" id="KW-1185">Reference proteome</keyword>
<dbReference type="AlphaFoldDB" id="A0A090N0H8"/>
<dbReference type="InterPro" id="IPR051641">
    <property type="entry name" value="RGK_GTP-binding_reg"/>
</dbReference>
<proteinExistence type="inferred from homology"/>
<dbReference type="PRINTS" id="PR00449">
    <property type="entry name" value="RASTRNSFRMNG"/>
</dbReference>